<keyword evidence="3" id="KW-0479">Metal-binding</keyword>
<dbReference type="AlphaFoldDB" id="A0A6L5X4Y2"/>
<keyword evidence="6" id="KW-0482">Metalloprotease</keyword>
<keyword evidence="2" id="KW-0645">Protease</keyword>
<evidence type="ECO:0000256" key="2">
    <source>
        <dbReference type="ARBA" id="ARBA00022670"/>
    </source>
</evidence>
<dbReference type="GO" id="GO:0006508">
    <property type="term" value="P:proteolysis"/>
    <property type="evidence" value="ECO:0007669"/>
    <property type="project" value="UniProtKB-KW"/>
</dbReference>
<dbReference type="InterPro" id="IPR025657">
    <property type="entry name" value="RadC_JAB"/>
</dbReference>
<dbReference type="PANTHER" id="PTHR30471:SF3">
    <property type="entry name" value="UPF0758 PROTEIN YEES-RELATED"/>
    <property type="match status" value="1"/>
</dbReference>
<evidence type="ECO:0000313" key="8">
    <source>
        <dbReference type="EMBL" id="MSS14006.1"/>
    </source>
</evidence>
<reference evidence="8 9" key="1">
    <citation type="submission" date="2019-08" db="EMBL/GenBank/DDBJ databases">
        <title>In-depth cultivation of the pig gut microbiome towards novel bacterial diversity and tailored functional studies.</title>
        <authorList>
            <person name="Wylensek D."/>
            <person name="Hitch T.C.A."/>
            <person name="Clavel T."/>
        </authorList>
    </citation>
    <scope>NUCLEOTIDE SEQUENCE [LARGE SCALE GENOMIC DNA]</scope>
    <source>
        <strain evidence="8 9">Oil+RF-744-WCA-WT-11</strain>
    </source>
</reference>
<proteinExistence type="inferred from homology"/>
<evidence type="ECO:0000313" key="9">
    <source>
        <dbReference type="Proteomes" id="UP000481852"/>
    </source>
</evidence>
<feature type="domain" description="MPN" evidence="7">
    <location>
        <begin position="26"/>
        <end position="149"/>
    </location>
</feature>
<dbReference type="PROSITE" id="PS50249">
    <property type="entry name" value="MPN"/>
    <property type="match status" value="1"/>
</dbReference>
<organism evidence="8 9">
    <name type="scientific">Porcincola intestinalis</name>
    <dbReference type="NCBI Taxonomy" id="2606632"/>
    <lineage>
        <taxon>Bacteria</taxon>
        <taxon>Bacillati</taxon>
        <taxon>Bacillota</taxon>
        <taxon>Clostridia</taxon>
        <taxon>Lachnospirales</taxon>
        <taxon>Lachnospiraceae</taxon>
        <taxon>Porcincola</taxon>
    </lineage>
</organism>
<evidence type="ECO:0000256" key="1">
    <source>
        <dbReference type="ARBA" id="ARBA00010243"/>
    </source>
</evidence>
<dbReference type="GO" id="GO:0046872">
    <property type="term" value="F:metal ion binding"/>
    <property type="evidence" value="ECO:0007669"/>
    <property type="project" value="UniProtKB-KW"/>
</dbReference>
<evidence type="ECO:0000256" key="6">
    <source>
        <dbReference type="ARBA" id="ARBA00023049"/>
    </source>
</evidence>
<dbReference type="InterPro" id="IPR037518">
    <property type="entry name" value="MPN"/>
</dbReference>
<dbReference type="RefSeq" id="WP_154522909.1">
    <property type="nucleotide sequence ID" value="NZ_VULZ01000002.1"/>
</dbReference>
<accession>A0A6L5X4Y2</accession>
<comment type="caution">
    <text evidence="8">The sequence shown here is derived from an EMBL/GenBank/DDBJ whole genome shotgun (WGS) entry which is preliminary data.</text>
</comment>
<protein>
    <submittedName>
        <fullName evidence="8">JAB domain-containing protein</fullName>
    </submittedName>
</protein>
<dbReference type="Proteomes" id="UP000481852">
    <property type="component" value="Unassembled WGS sequence"/>
</dbReference>
<dbReference type="Gene3D" id="3.40.140.10">
    <property type="entry name" value="Cytidine Deaminase, domain 2"/>
    <property type="match status" value="1"/>
</dbReference>
<dbReference type="InterPro" id="IPR001405">
    <property type="entry name" value="UPF0758"/>
</dbReference>
<evidence type="ECO:0000259" key="7">
    <source>
        <dbReference type="PROSITE" id="PS50249"/>
    </source>
</evidence>
<keyword evidence="4" id="KW-0378">Hydrolase</keyword>
<keyword evidence="5" id="KW-0862">Zinc</keyword>
<name>A0A6L5X4Y2_9FIRM</name>
<dbReference type="PANTHER" id="PTHR30471">
    <property type="entry name" value="DNA REPAIR PROTEIN RADC"/>
    <property type="match status" value="1"/>
</dbReference>
<evidence type="ECO:0000256" key="3">
    <source>
        <dbReference type="ARBA" id="ARBA00022723"/>
    </source>
</evidence>
<dbReference type="GO" id="GO:0008237">
    <property type="term" value="F:metallopeptidase activity"/>
    <property type="evidence" value="ECO:0007669"/>
    <property type="project" value="UniProtKB-KW"/>
</dbReference>
<comment type="similarity">
    <text evidence="1">Belongs to the UPF0758 family.</text>
</comment>
<keyword evidence="9" id="KW-1185">Reference proteome</keyword>
<dbReference type="CDD" id="cd08071">
    <property type="entry name" value="MPN_DUF2466"/>
    <property type="match status" value="1"/>
</dbReference>
<gene>
    <name evidence="8" type="ORF">FYJ35_02940</name>
</gene>
<sequence length="167" mass="18623">MMKDNRGLPIVRVRLEQDRVIGKESVNTQDKAVEYIIREFADLDREVFMILNLDTALRPINLNVVSMGTLNEAMVHPREVFKASILSNANSVICIHNHPGGDVTPSDPDIAVTNRLTECGKILGIEVADHLIIGGRDGTYFSFQESARANMQTMGMTENERAAEKRL</sequence>
<dbReference type="EMBL" id="VULZ01000002">
    <property type="protein sequence ID" value="MSS14006.1"/>
    <property type="molecule type" value="Genomic_DNA"/>
</dbReference>
<evidence type="ECO:0000256" key="4">
    <source>
        <dbReference type="ARBA" id="ARBA00022801"/>
    </source>
</evidence>
<dbReference type="Pfam" id="PF04002">
    <property type="entry name" value="RadC"/>
    <property type="match status" value="1"/>
</dbReference>
<evidence type="ECO:0000256" key="5">
    <source>
        <dbReference type="ARBA" id="ARBA00022833"/>
    </source>
</evidence>